<evidence type="ECO:0000313" key="10">
    <source>
        <dbReference type="Proteomes" id="UP000193396"/>
    </source>
</evidence>
<feature type="transmembrane region" description="Helical" evidence="7">
    <location>
        <begin position="138"/>
        <end position="167"/>
    </location>
</feature>
<dbReference type="InterPro" id="IPR035906">
    <property type="entry name" value="MetI-like_sf"/>
</dbReference>
<dbReference type="STRING" id="1293890.TALK_20525"/>
<feature type="transmembrane region" description="Helical" evidence="7">
    <location>
        <begin position="245"/>
        <end position="271"/>
    </location>
</feature>
<sequence length="324" mass="36139">MNRLNYLLRRLLQAIPVLIAIVVLNFLLLQLADGDAVDVMAGEAGSATPEYLAQLRESFGLDQPWYTQLGHYMVNMAQLDLGYSFRQDAPVLDLILTRLVPTLLLMVSTLVLSATFGCLLGLFAAVGLNTWRDNLISIFALVSYATPLFWIALMFIVVFSIHLHWLPTSGMETIGAFYEGWDRVVDIAWHMILPVTTLSLFYLAAYTRLMRASMLEQRGMDYVMTAQAKGLPERVVTFRHILRNALLPVITLAGVQTGSMLGGSVLVESVFGWPGLGMLAYDALFSRDLNLLLGIFFTCACLVVIMNLCVDLLYTFLDPRIDLQ</sequence>
<evidence type="ECO:0000313" key="9">
    <source>
        <dbReference type="EMBL" id="OSQ43334.1"/>
    </source>
</evidence>
<feature type="transmembrane region" description="Helical" evidence="7">
    <location>
        <begin position="103"/>
        <end position="126"/>
    </location>
</feature>
<evidence type="ECO:0000256" key="3">
    <source>
        <dbReference type="ARBA" id="ARBA00022475"/>
    </source>
</evidence>
<accession>A0A1Y2L5W7</accession>
<keyword evidence="5 7" id="KW-1133">Transmembrane helix</keyword>
<dbReference type="PANTHER" id="PTHR43163">
    <property type="entry name" value="DIPEPTIDE TRANSPORT SYSTEM PERMEASE PROTEIN DPPB-RELATED"/>
    <property type="match status" value="1"/>
</dbReference>
<dbReference type="OrthoDB" id="7834831at2"/>
<feature type="transmembrane region" description="Helical" evidence="7">
    <location>
        <begin position="12"/>
        <end position="32"/>
    </location>
</feature>
<comment type="similarity">
    <text evidence="7">Belongs to the binding-protein-dependent transport system permease family.</text>
</comment>
<keyword evidence="2 7" id="KW-0813">Transport</keyword>
<dbReference type="GO" id="GO:0005886">
    <property type="term" value="C:plasma membrane"/>
    <property type="evidence" value="ECO:0007669"/>
    <property type="project" value="UniProtKB-SubCell"/>
</dbReference>
<protein>
    <submittedName>
        <fullName evidence="9">ABC transporter permease</fullName>
    </submittedName>
</protein>
<keyword evidence="4 7" id="KW-0812">Transmembrane</keyword>
<evidence type="ECO:0000256" key="5">
    <source>
        <dbReference type="ARBA" id="ARBA00022989"/>
    </source>
</evidence>
<dbReference type="Gene3D" id="1.10.3720.10">
    <property type="entry name" value="MetI-like"/>
    <property type="match status" value="1"/>
</dbReference>
<name>A0A1Y2L5W7_9PROT</name>
<evidence type="ECO:0000256" key="1">
    <source>
        <dbReference type="ARBA" id="ARBA00004651"/>
    </source>
</evidence>
<evidence type="ECO:0000256" key="4">
    <source>
        <dbReference type="ARBA" id="ARBA00022692"/>
    </source>
</evidence>
<comment type="caution">
    <text evidence="9">The sequence shown here is derived from an EMBL/GenBank/DDBJ whole genome shotgun (WGS) entry which is preliminary data.</text>
</comment>
<dbReference type="Pfam" id="PF19300">
    <property type="entry name" value="BPD_transp_1_N"/>
    <property type="match status" value="1"/>
</dbReference>
<dbReference type="PROSITE" id="PS50928">
    <property type="entry name" value="ABC_TM1"/>
    <property type="match status" value="1"/>
</dbReference>
<evidence type="ECO:0000256" key="2">
    <source>
        <dbReference type="ARBA" id="ARBA00022448"/>
    </source>
</evidence>
<organism evidence="9 10">
    <name type="scientific">Thalassospira alkalitolerans</name>
    <dbReference type="NCBI Taxonomy" id="1293890"/>
    <lineage>
        <taxon>Bacteria</taxon>
        <taxon>Pseudomonadati</taxon>
        <taxon>Pseudomonadota</taxon>
        <taxon>Alphaproteobacteria</taxon>
        <taxon>Rhodospirillales</taxon>
        <taxon>Thalassospiraceae</taxon>
        <taxon>Thalassospira</taxon>
    </lineage>
</organism>
<gene>
    <name evidence="9" type="ORF">TALK_20525</name>
</gene>
<dbReference type="CDD" id="cd06261">
    <property type="entry name" value="TM_PBP2"/>
    <property type="match status" value="1"/>
</dbReference>
<dbReference type="InterPro" id="IPR000515">
    <property type="entry name" value="MetI-like"/>
</dbReference>
<feature type="transmembrane region" description="Helical" evidence="7">
    <location>
        <begin position="291"/>
        <end position="317"/>
    </location>
</feature>
<dbReference type="AlphaFoldDB" id="A0A1Y2L5W7"/>
<feature type="domain" description="ABC transmembrane type-1" evidence="8">
    <location>
        <begin position="99"/>
        <end position="314"/>
    </location>
</feature>
<evidence type="ECO:0000256" key="7">
    <source>
        <dbReference type="RuleBase" id="RU363032"/>
    </source>
</evidence>
<proteinExistence type="inferred from homology"/>
<evidence type="ECO:0000259" key="8">
    <source>
        <dbReference type="PROSITE" id="PS50928"/>
    </source>
</evidence>
<dbReference type="PANTHER" id="PTHR43163:SF9">
    <property type="entry name" value="ABC TRANSPORTER PERMEASE PROTEIN"/>
    <property type="match status" value="1"/>
</dbReference>
<dbReference type="RefSeq" id="WP_085621040.1">
    <property type="nucleotide sequence ID" value="NZ_CAXBPE010000001.1"/>
</dbReference>
<comment type="subcellular location">
    <subcellularLocation>
        <location evidence="1 7">Cell membrane</location>
        <topology evidence="1 7">Multi-pass membrane protein</topology>
    </subcellularLocation>
</comment>
<dbReference type="GO" id="GO:0055085">
    <property type="term" value="P:transmembrane transport"/>
    <property type="evidence" value="ECO:0007669"/>
    <property type="project" value="InterPro"/>
</dbReference>
<dbReference type="Pfam" id="PF00528">
    <property type="entry name" value="BPD_transp_1"/>
    <property type="match status" value="1"/>
</dbReference>
<dbReference type="Proteomes" id="UP000193396">
    <property type="component" value="Unassembled WGS sequence"/>
</dbReference>
<keyword evidence="10" id="KW-1185">Reference proteome</keyword>
<dbReference type="InterPro" id="IPR045621">
    <property type="entry name" value="BPD_transp_1_N"/>
</dbReference>
<dbReference type="SUPFAM" id="SSF161098">
    <property type="entry name" value="MetI-like"/>
    <property type="match status" value="1"/>
</dbReference>
<keyword evidence="3" id="KW-1003">Cell membrane</keyword>
<evidence type="ECO:0000256" key="6">
    <source>
        <dbReference type="ARBA" id="ARBA00023136"/>
    </source>
</evidence>
<keyword evidence="6 7" id="KW-0472">Membrane</keyword>
<dbReference type="EMBL" id="JFKB01000025">
    <property type="protein sequence ID" value="OSQ43334.1"/>
    <property type="molecule type" value="Genomic_DNA"/>
</dbReference>
<feature type="transmembrane region" description="Helical" evidence="7">
    <location>
        <begin position="187"/>
        <end position="205"/>
    </location>
</feature>
<reference evidence="9 10" key="1">
    <citation type="submission" date="2014-03" db="EMBL/GenBank/DDBJ databases">
        <title>The draft genome sequence of Thalassospira alkalitolerans JCM 18968.</title>
        <authorList>
            <person name="Lai Q."/>
            <person name="Shao Z."/>
        </authorList>
    </citation>
    <scope>NUCLEOTIDE SEQUENCE [LARGE SCALE GENOMIC DNA]</scope>
    <source>
        <strain evidence="9 10">JCM 18968</strain>
    </source>
</reference>